<dbReference type="Proteomes" id="UP000247476">
    <property type="component" value="Unassembled WGS sequence"/>
</dbReference>
<dbReference type="SMART" id="SM00530">
    <property type="entry name" value="HTH_XRE"/>
    <property type="match status" value="1"/>
</dbReference>
<accession>A0A2V5K3M6</accession>
<dbReference type="RefSeq" id="WP_110841813.1">
    <property type="nucleotide sequence ID" value="NZ_QJVJ01000009.1"/>
</dbReference>
<sequence>MTIEIIFGEILKQYRIERGLSQEELALSINLDRTYISMLERGKRQPTISSLFAIAEGLNIKPSDLIKELEKRYTKPNDE</sequence>
<gene>
    <name evidence="3" type="ORF">DLM86_19880</name>
</gene>
<dbReference type="OrthoDB" id="5461347at2"/>
<dbReference type="InterPro" id="IPR010982">
    <property type="entry name" value="Lambda_DNA-bd_dom_sf"/>
</dbReference>
<keyword evidence="1" id="KW-0238">DNA-binding</keyword>
<proteinExistence type="predicted"/>
<dbReference type="Gene3D" id="1.10.260.40">
    <property type="entry name" value="lambda repressor-like DNA-binding domains"/>
    <property type="match status" value="1"/>
</dbReference>
<evidence type="ECO:0000256" key="1">
    <source>
        <dbReference type="ARBA" id="ARBA00023125"/>
    </source>
</evidence>
<dbReference type="SUPFAM" id="SSF47413">
    <property type="entry name" value="lambda repressor-like DNA-binding domains"/>
    <property type="match status" value="1"/>
</dbReference>
<keyword evidence="4" id="KW-1185">Reference proteome</keyword>
<dbReference type="AlphaFoldDB" id="A0A2V5K3M6"/>
<name>A0A2V5K3M6_9BACL</name>
<organism evidence="3 4">
    <name type="scientific">Paenibacillus flagellatus</name>
    <dbReference type="NCBI Taxonomy" id="2211139"/>
    <lineage>
        <taxon>Bacteria</taxon>
        <taxon>Bacillati</taxon>
        <taxon>Bacillota</taxon>
        <taxon>Bacilli</taxon>
        <taxon>Bacillales</taxon>
        <taxon>Paenibacillaceae</taxon>
        <taxon>Paenibacillus</taxon>
    </lineage>
</organism>
<dbReference type="CDD" id="cd00093">
    <property type="entry name" value="HTH_XRE"/>
    <property type="match status" value="1"/>
</dbReference>
<evidence type="ECO:0000313" key="3">
    <source>
        <dbReference type="EMBL" id="PYI52444.1"/>
    </source>
</evidence>
<feature type="domain" description="HTH cro/C1-type" evidence="2">
    <location>
        <begin position="11"/>
        <end position="65"/>
    </location>
</feature>
<dbReference type="GO" id="GO:0005829">
    <property type="term" value="C:cytosol"/>
    <property type="evidence" value="ECO:0007669"/>
    <property type="project" value="TreeGrafter"/>
</dbReference>
<dbReference type="Pfam" id="PF01381">
    <property type="entry name" value="HTH_3"/>
    <property type="match status" value="1"/>
</dbReference>
<dbReference type="PANTHER" id="PTHR46797">
    <property type="entry name" value="HTH-TYPE TRANSCRIPTIONAL REGULATOR"/>
    <property type="match status" value="1"/>
</dbReference>
<dbReference type="InterPro" id="IPR050807">
    <property type="entry name" value="TransReg_Diox_bact_type"/>
</dbReference>
<dbReference type="GO" id="GO:0003700">
    <property type="term" value="F:DNA-binding transcription factor activity"/>
    <property type="evidence" value="ECO:0007669"/>
    <property type="project" value="TreeGrafter"/>
</dbReference>
<comment type="caution">
    <text evidence="3">The sequence shown here is derived from an EMBL/GenBank/DDBJ whole genome shotgun (WGS) entry which is preliminary data.</text>
</comment>
<reference evidence="3 4" key="1">
    <citation type="submission" date="2018-05" db="EMBL/GenBank/DDBJ databases">
        <title>Paenibacillus flagellatus sp. nov., isolated from selenium mineral soil.</title>
        <authorList>
            <person name="Dai X."/>
        </authorList>
    </citation>
    <scope>NUCLEOTIDE SEQUENCE [LARGE SCALE GENOMIC DNA]</scope>
    <source>
        <strain evidence="3 4">DXL2</strain>
    </source>
</reference>
<dbReference type="InterPro" id="IPR001387">
    <property type="entry name" value="Cro/C1-type_HTH"/>
</dbReference>
<dbReference type="PANTHER" id="PTHR46797:SF1">
    <property type="entry name" value="METHYLPHOSPHONATE SYNTHASE"/>
    <property type="match status" value="1"/>
</dbReference>
<evidence type="ECO:0000259" key="2">
    <source>
        <dbReference type="PROSITE" id="PS50943"/>
    </source>
</evidence>
<dbReference type="PROSITE" id="PS50943">
    <property type="entry name" value="HTH_CROC1"/>
    <property type="match status" value="1"/>
</dbReference>
<dbReference type="GO" id="GO:0003677">
    <property type="term" value="F:DNA binding"/>
    <property type="evidence" value="ECO:0007669"/>
    <property type="project" value="UniProtKB-KW"/>
</dbReference>
<dbReference type="EMBL" id="QJVJ01000009">
    <property type="protein sequence ID" value="PYI52444.1"/>
    <property type="molecule type" value="Genomic_DNA"/>
</dbReference>
<evidence type="ECO:0000313" key="4">
    <source>
        <dbReference type="Proteomes" id="UP000247476"/>
    </source>
</evidence>
<protein>
    <submittedName>
        <fullName evidence="3">XRE family transcriptional regulator</fullName>
    </submittedName>
</protein>